<dbReference type="EMBL" id="GL452540">
    <property type="protein sequence ID" value="EFN77091.1"/>
    <property type="molecule type" value="Genomic_DNA"/>
</dbReference>
<keyword evidence="3" id="KW-1185">Reference proteome</keyword>
<dbReference type="InterPro" id="IPR036045">
    <property type="entry name" value="Sec1-like_sf"/>
</dbReference>
<dbReference type="InterPro" id="IPR001619">
    <property type="entry name" value="Sec1-like"/>
</dbReference>
<dbReference type="AlphaFoldDB" id="E2C4N7"/>
<comment type="similarity">
    <text evidence="1">Belongs to the STXBP/unc-18/SEC1 family.</text>
</comment>
<dbReference type="SUPFAM" id="SSF56815">
    <property type="entry name" value="Sec1/munc18-like (SM) proteins"/>
    <property type="match status" value="1"/>
</dbReference>
<dbReference type="Gene3D" id="3.40.50.2060">
    <property type="match status" value="1"/>
</dbReference>
<dbReference type="GO" id="GO:0016192">
    <property type="term" value="P:vesicle-mediated transport"/>
    <property type="evidence" value="ECO:0007669"/>
    <property type="project" value="InterPro"/>
</dbReference>
<dbReference type="InParanoid" id="E2C4N7"/>
<name>E2C4N7_HARSA</name>
<dbReference type="Pfam" id="PF00995">
    <property type="entry name" value="Sec1"/>
    <property type="match status" value="1"/>
</dbReference>
<sequence>MNVVTALKFYVSKMTEDSGPGMKVLLMDKQTTSIISLLYSQSEILMKEVYLFERIDTAVHNDTLKYLTCLVFIRPTKENIDLLCKELRYPKYGVYYI</sequence>
<evidence type="ECO:0000313" key="3">
    <source>
        <dbReference type="Proteomes" id="UP000008237"/>
    </source>
</evidence>
<organism evidence="3">
    <name type="scientific">Harpegnathos saltator</name>
    <name type="common">Jerdon's jumping ant</name>
    <dbReference type="NCBI Taxonomy" id="610380"/>
    <lineage>
        <taxon>Eukaryota</taxon>
        <taxon>Metazoa</taxon>
        <taxon>Ecdysozoa</taxon>
        <taxon>Arthropoda</taxon>
        <taxon>Hexapoda</taxon>
        <taxon>Insecta</taxon>
        <taxon>Pterygota</taxon>
        <taxon>Neoptera</taxon>
        <taxon>Endopterygota</taxon>
        <taxon>Hymenoptera</taxon>
        <taxon>Apocrita</taxon>
        <taxon>Aculeata</taxon>
        <taxon>Formicoidea</taxon>
        <taxon>Formicidae</taxon>
        <taxon>Ponerinae</taxon>
        <taxon>Ponerini</taxon>
        <taxon>Harpegnathos</taxon>
    </lineage>
</organism>
<proteinExistence type="inferred from homology"/>
<accession>E2C4N7</accession>
<protein>
    <submittedName>
        <fullName evidence="2">Vacuolar protein sorting-associated protein 45</fullName>
    </submittedName>
</protein>
<dbReference type="Proteomes" id="UP000008237">
    <property type="component" value="Unassembled WGS sequence"/>
</dbReference>
<reference evidence="2 3" key="1">
    <citation type="journal article" date="2010" name="Science">
        <title>Genomic comparison of the ants Camponotus floridanus and Harpegnathos saltator.</title>
        <authorList>
            <person name="Bonasio R."/>
            <person name="Zhang G."/>
            <person name="Ye C."/>
            <person name="Mutti N.S."/>
            <person name="Fang X."/>
            <person name="Qin N."/>
            <person name="Donahue G."/>
            <person name="Yang P."/>
            <person name="Li Q."/>
            <person name="Li C."/>
            <person name="Zhang P."/>
            <person name="Huang Z."/>
            <person name="Berger S.L."/>
            <person name="Reinberg D."/>
            <person name="Wang J."/>
            <person name="Liebig J."/>
        </authorList>
    </citation>
    <scope>NUCLEOTIDE SEQUENCE [LARGE SCALE GENOMIC DNA]</scope>
    <source>
        <strain evidence="2 3">R22 G/1</strain>
    </source>
</reference>
<evidence type="ECO:0000256" key="1">
    <source>
        <dbReference type="ARBA" id="ARBA00009884"/>
    </source>
</evidence>
<gene>
    <name evidence="2" type="ORF">EAI_05027</name>
</gene>
<dbReference type="OMA" id="CLVFIRP"/>
<dbReference type="PANTHER" id="PTHR11679">
    <property type="entry name" value="VESICLE PROTEIN SORTING-ASSOCIATED"/>
    <property type="match status" value="1"/>
</dbReference>
<dbReference type="OrthoDB" id="10266265at2759"/>
<feature type="non-terminal residue" evidence="2">
    <location>
        <position position="97"/>
    </location>
</feature>
<dbReference type="InterPro" id="IPR043154">
    <property type="entry name" value="Sec-1-like_dom1"/>
</dbReference>
<dbReference type="STRING" id="610380.E2C4N7"/>
<evidence type="ECO:0000313" key="2">
    <source>
        <dbReference type="EMBL" id="EFN77091.1"/>
    </source>
</evidence>